<name>A0A8S5SQ88_9CAUD</name>
<accession>A0A8S5SQ88</accession>
<proteinExistence type="predicted"/>
<sequence length="1104" mass="124059">MAKTIEPIYIPNKQTGNQLTAEEFNKIPEKINELIQERNAEEERTKAVIAKNRPSIGQLSNVNSEADNLTSDTCVLVWLDDQWTPMKLSELLIGQGGGGQQQTMLYYLRAINQLASATLSASKSAGECQIRFMFVSRTKDVGQADYVDSGEWGTYEIFAKAGDGTFVSKARGRCQSNTITTVDVFKYLESGQNSIMVKITGEVTGQTSPALVYSITLSALFLSISEFNWWKAYQGDIVLPCYISGNISKILHVKVTGEGYEQTYERQFGTATYTSSPVAYTIPFTNKTGIFHLSAWLSNDDNTVQTQPVGYDFMAVANNEAVKMVVVNNKAGKLLNWYENNVLEYAVYDGKAVTTPLVICMKKDGEVLQENVSESTLTQTKMQYTLSLEVETLDNSDFTARIGFRSHSADTEMLRTPIDFLVDNSQGYSATSGAVFYFNAKNRNNTDTDRNVIRNLITTEHIPVEWQNVAFSRDGWVMDEEGARTLRLTAGARLTIDYKPFAKEAAQTGKTIEIDYQVNNTSDYDADCLTIAIPYQKQYIGLKVKAASVMFATRSEHNADVQAMNMDDGVRIRLALVISPKKYTYVLNGNTYYLNLVYLYIDGVEARKFAYLLTDSMMTGDSGKIVVGSDKADVDLYSVRIYDSAMDAANIHQDYINALSTVGEKSAEKLDNDIYDALGTTVDFDKLRGKINVFTFDKPLPAYEYGKSYRPKGTLEIYPKDGNTNLNRLTITNLQLQGQGTSSMLYYLWNWKAKVGKDTTIVYEDGQTAQKKFELFKSLPKVSKITAKKNIASSMQFHKLGSVNSFTDLWKAVGLTNEGVQQKGEARVSIYQETFVGFEKQTADDGTVSYKFVGLFTLGPDKGDAATFGYDKDLFPDLLSIEGSDNSPRLTLFQVPWDKRRIRYNVEEEAYQYQVSELSWENCWDLDFAALPSDDPSTTDNETRQRAEQLIESYIPAYNIVYQCSTFIAPFEGTLDELNADPHSTYIEYWIAKAGDPNQYNLYYYDSLYKRFCPSTLDSGVSVVNLRQQLVGDKYGLTETIFSSVSDAAQLNELFKAARIQKFRAEQSQNWDISDLLYHQLYVEAVAATDNCAKNIYPYNFNAE</sequence>
<protein>
    <submittedName>
        <fullName evidence="1">Uncharacterized protein</fullName>
    </submittedName>
</protein>
<dbReference type="EMBL" id="BK032647">
    <property type="protein sequence ID" value="DAF53126.1"/>
    <property type="molecule type" value="Genomic_DNA"/>
</dbReference>
<evidence type="ECO:0000313" key="1">
    <source>
        <dbReference type="EMBL" id="DAF53126.1"/>
    </source>
</evidence>
<reference evidence="1" key="1">
    <citation type="journal article" date="2021" name="Proc. Natl. Acad. Sci. U.S.A.">
        <title>A Catalog of Tens of Thousands of Viruses from Human Metagenomes Reveals Hidden Associations with Chronic Diseases.</title>
        <authorList>
            <person name="Tisza M.J."/>
            <person name="Buck C.B."/>
        </authorList>
    </citation>
    <scope>NUCLEOTIDE SEQUENCE</scope>
    <source>
        <strain evidence="1">CtLdn10</strain>
    </source>
</reference>
<organism evidence="1">
    <name type="scientific">Siphoviridae sp. ctLdn10</name>
    <dbReference type="NCBI Taxonomy" id="2827847"/>
    <lineage>
        <taxon>Viruses</taxon>
        <taxon>Duplodnaviria</taxon>
        <taxon>Heunggongvirae</taxon>
        <taxon>Uroviricota</taxon>
        <taxon>Caudoviricetes</taxon>
    </lineage>
</organism>